<dbReference type="Proteomes" id="UP000509761">
    <property type="component" value="Chromosome"/>
</dbReference>
<sequence length="136" mass="15075">MRNPVAGSIIIGLLLVGWQIAAVADSDTQERLQVALDPWNPHEIRLTGNQLTVITRERRMTDQILRPLISTGVCMPVFTGAPDSYLSGIDEIAVLNIHGRQGYIFSGGRSECQEIGGLPMNDLEMYILSRTRMHTN</sequence>
<proteinExistence type="predicted"/>
<protein>
    <submittedName>
        <fullName evidence="1">Uncharacterized protein</fullName>
    </submittedName>
</protein>
<dbReference type="AlphaFoldDB" id="A0AAP9T068"/>
<evidence type="ECO:0000313" key="2">
    <source>
        <dbReference type="Proteomes" id="UP000509761"/>
    </source>
</evidence>
<organism evidence="1 2">
    <name type="scientific">Vreelandella titanicae</name>
    <dbReference type="NCBI Taxonomy" id="664683"/>
    <lineage>
        <taxon>Bacteria</taxon>
        <taxon>Pseudomonadati</taxon>
        <taxon>Pseudomonadota</taxon>
        <taxon>Gammaproteobacteria</taxon>
        <taxon>Oceanospirillales</taxon>
        <taxon>Halomonadaceae</taxon>
        <taxon>Vreelandella</taxon>
    </lineage>
</organism>
<keyword evidence="2" id="KW-1185">Reference proteome</keyword>
<name>A0AAP9T068_9GAMM</name>
<evidence type="ECO:0000313" key="1">
    <source>
        <dbReference type="EMBL" id="QKS24394.1"/>
    </source>
</evidence>
<gene>
    <name evidence="1" type="ORF">FX987_02171</name>
</gene>
<dbReference type="EMBL" id="CP054580">
    <property type="protein sequence ID" value="QKS24394.1"/>
    <property type="molecule type" value="Genomic_DNA"/>
</dbReference>
<dbReference type="RefSeq" id="WP_022522668.1">
    <property type="nucleotide sequence ID" value="NZ_CBDIPO010000001.1"/>
</dbReference>
<accession>A0AAP9T068</accession>
<reference evidence="1 2" key="1">
    <citation type="submission" date="2019-12" db="EMBL/GenBank/DDBJ databases">
        <title>Genome sequencing and assembly of endphytes of Porphyra tenera.</title>
        <authorList>
            <person name="Park J.M."/>
            <person name="Shin R."/>
            <person name="Jo S.H."/>
        </authorList>
    </citation>
    <scope>NUCLEOTIDE SEQUENCE [LARGE SCALE GENOMIC DNA]</scope>
    <source>
        <strain evidence="1 2">GPM3</strain>
    </source>
</reference>